<dbReference type="Pfam" id="PF13855">
    <property type="entry name" value="LRR_8"/>
    <property type="match status" value="2"/>
</dbReference>
<dbReference type="CTD" id="38590"/>
<evidence type="ECO:0000256" key="3">
    <source>
        <dbReference type="SAM" id="SignalP"/>
    </source>
</evidence>
<dbReference type="SMART" id="SM00369">
    <property type="entry name" value="LRR_TYP"/>
    <property type="match status" value="8"/>
</dbReference>
<protein>
    <submittedName>
        <fullName evidence="5 6">Connectin isoform X1</fullName>
    </submittedName>
</protein>
<reference evidence="5 6" key="1">
    <citation type="submission" date="2025-04" db="UniProtKB">
        <authorList>
            <consortium name="RefSeq"/>
        </authorList>
    </citation>
    <scope>IDENTIFICATION</scope>
</reference>
<keyword evidence="3" id="KW-0732">Signal</keyword>
<evidence type="ECO:0000313" key="4">
    <source>
        <dbReference type="Proteomes" id="UP000835206"/>
    </source>
</evidence>
<evidence type="ECO:0000313" key="6">
    <source>
        <dbReference type="RefSeq" id="XP_020719991.1"/>
    </source>
</evidence>
<dbReference type="RefSeq" id="XP_048264834.1">
    <property type="nucleotide sequence ID" value="XM_048408877.1"/>
</dbReference>
<evidence type="ECO:0000313" key="5">
    <source>
        <dbReference type="RefSeq" id="XP_012167433.1"/>
    </source>
</evidence>
<dbReference type="RefSeq" id="XP_020719991.1">
    <property type="nucleotide sequence ID" value="XM_020864332.2"/>
</dbReference>
<dbReference type="PANTHER" id="PTHR24366:SF96">
    <property type="entry name" value="LEUCINE RICH REPEAT CONTAINING 53"/>
    <property type="match status" value="1"/>
</dbReference>
<evidence type="ECO:0000313" key="7">
    <source>
        <dbReference type="RefSeq" id="XP_048264834.1"/>
    </source>
</evidence>
<keyword evidence="4" id="KW-1185">Reference proteome</keyword>
<evidence type="ECO:0000256" key="1">
    <source>
        <dbReference type="ARBA" id="ARBA00022614"/>
    </source>
</evidence>
<organism evidence="4 6">
    <name type="scientific">Bombus terrestris</name>
    <name type="common">Buff-tailed bumblebee</name>
    <name type="synonym">Apis terrestris</name>
    <dbReference type="NCBI Taxonomy" id="30195"/>
    <lineage>
        <taxon>Eukaryota</taxon>
        <taxon>Metazoa</taxon>
        <taxon>Ecdysozoa</taxon>
        <taxon>Arthropoda</taxon>
        <taxon>Hexapoda</taxon>
        <taxon>Insecta</taxon>
        <taxon>Pterygota</taxon>
        <taxon>Neoptera</taxon>
        <taxon>Endopterygota</taxon>
        <taxon>Hymenoptera</taxon>
        <taxon>Apocrita</taxon>
        <taxon>Aculeata</taxon>
        <taxon>Apoidea</taxon>
        <taxon>Anthophila</taxon>
        <taxon>Apidae</taxon>
        <taxon>Bombus</taxon>
        <taxon>Bombus</taxon>
    </lineage>
</organism>
<dbReference type="SUPFAM" id="SSF52058">
    <property type="entry name" value="L domain-like"/>
    <property type="match status" value="1"/>
</dbReference>
<feature type="signal peptide" evidence="3">
    <location>
        <begin position="1"/>
        <end position="22"/>
    </location>
</feature>
<dbReference type="InterPro" id="IPR003591">
    <property type="entry name" value="Leu-rich_rpt_typical-subtyp"/>
</dbReference>
<keyword evidence="1" id="KW-0433">Leucine-rich repeat</keyword>
<proteinExistence type="predicted"/>
<dbReference type="OrthoDB" id="27267at2759"/>
<name>A0A9B7HWS7_BOMTE</name>
<dbReference type="AlphaFoldDB" id="A0A9B7HWS7"/>
<keyword evidence="2" id="KW-0677">Repeat</keyword>
<dbReference type="SMART" id="SM00365">
    <property type="entry name" value="LRR_SD22"/>
    <property type="match status" value="3"/>
</dbReference>
<gene>
    <name evidence="5 6 7" type="primary">LOC100643941</name>
</gene>
<dbReference type="GeneID" id="100643941"/>
<accession>A0A9B7HWS7</accession>
<dbReference type="Proteomes" id="UP000835206">
    <property type="component" value="Chromosome 9"/>
</dbReference>
<dbReference type="RefSeq" id="XP_012167433.1">
    <property type="nucleotide sequence ID" value="XM_012312043.3"/>
</dbReference>
<dbReference type="PANTHER" id="PTHR24366">
    <property type="entry name" value="IG(IMMUNOGLOBULIN) AND LRR(LEUCINE RICH REPEAT) DOMAINS"/>
    <property type="match status" value="1"/>
</dbReference>
<dbReference type="InterPro" id="IPR001611">
    <property type="entry name" value="Leu-rich_rpt"/>
</dbReference>
<dbReference type="Gene3D" id="3.80.10.10">
    <property type="entry name" value="Ribonuclease Inhibitor"/>
    <property type="match status" value="2"/>
</dbReference>
<evidence type="ECO:0000256" key="2">
    <source>
        <dbReference type="ARBA" id="ARBA00022737"/>
    </source>
</evidence>
<sequence length="531" mass="61173">MKLSWIFHHLLILTMMFPTSLAASTRIRSRKKPVKETKEVNICAIRGVQAPMYCYCDNNAIRNATEATCVVLSRFSINDPTWNYFVSQIFLQKLKIVVRTPNGLEYIPVQLLKQLKNLQKITLQDANIDELKESAFSNLPTITEIDLSANSISTLRTHAFENMKNLIVIFLNSNRITEINRETFINLPSIKMLCLNENNISTLHDKAFKHLTTLEELQLVDNQIKVITADSFHGLKSLLKLDMRNNLIAMIGDRTFIELVSLKQLDLDQNEIEFISEKALDGMVNLQKLQLCDNKLVTLEPNFLAGATGIYTLDLRDNLLMTFTFENVKPILTNLYNTTSFFYLSEFLYYCSESNNLFSKECEKRWKIEIIGNKLMCDCKLVWMWGLRNQTKNVKLRESLEKLTCLLETNNATMKVTNSHREWNAALKIARKSEDGSIEDYDAYLGDEYESKDGYEDSDSQPEMQTVDGKLYYVKNLFDLKVEELPCPKEKSKKDGKGNKTDSVWRSSSSDLICFDLLLFSLLLFLPVLFN</sequence>
<feature type="chain" id="PRO_5044697623" evidence="3">
    <location>
        <begin position="23"/>
        <end position="531"/>
    </location>
</feature>
<dbReference type="InterPro" id="IPR032675">
    <property type="entry name" value="LRR_dom_sf"/>
</dbReference>